<dbReference type="RefSeq" id="WP_227706743.1">
    <property type="nucleotide sequence ID" value="NZ_JAJEQX010000005.1"/>
</dbReference>
<keyword evidence="1" id="KW-0805">Transcription regulation</keyword>
<dbReference type="PROSITE" id="PS51077">
    <property type="entry name" value="HTH_ICLR"/>
    <property type="match status" value="1"/>
</dbReference>
<feature type="domain" description="IclR-ED" evidence="5">
    <location>
        <begin position="64"/>
        <end position="254"/>
    </location>
</feature>
<dbReference type="Pfam" id="PF09339">
    <property type="entry name" value="HTH_IclR"/>
    <property type="match status" value="1"/>
</dbReference>
<evidence type="ECO:0000313" key="7">
    <source>
        <dbReference type="Proteomes" id="UP001198151"/>
    </source>
</evidence>
<dbReference type="InterPro" id="IPR036388">
    <property type="entry name" value="WH-like_DNA-bd_sf"/>
</dbReference>
<dbReference type="InterPro" id="IPR036390">
    <property type="entry name" value="WH_DNA-bd_sf"/>
</dbReference>
<dbReference type="SMART" id="SM00346">
    <property type="entry name" value="HTH_ICLR"/>
    <property type="match status" value="1"/>
</dbReference>
<dbReference type="Pfam" id="PF01614">
    <property type="entry name" value="IclR_C"/>
    <property type="match status" value="1"/>
</dbReference>
<organism evidence="6 7">
    <name type="scientific">Ruminococcus turbiniformis</name>
    <dbReference type="NCBI Taxonomy" id="2881258"/>
    <lineage>
        <taxon>Bacteria</taxon>
        <taxon>Bacillati</taxon>
        <taxon>Bacillota</taxon>
        <taxon>Clostridia</taxon>
        <taxon>Eubacteriales</taxon>
        <taxon>Oscillospiraceae</taxon>
        <taxon>Ruminococcus</taxon>
    </lineage>
</organism>
<keyword evidence="2" id="KW-0238">DNA-binding</keyword>
<dbReference type="InterPro" id="IPR005471">
    <property type="entry name" value="Tscrpt_reg_IclR_N"/>
</dbReference>
<dbReference type="Gene3D" id="1.10.10.10">
    <property type="entry name" value="Winged helix-like DNA-binding domain superfamily/Winged helix DNA-binding domain"/>
    <property type="match status" value="1"/>
</dbReference>
<comment type="caution">
    <text evidence="6">The sequence shown here is derived from an EMBL/GenBank/DDBJ whole genome shotgun (WGS) entry which is preliminary data.</text>
</comment>
<keyword evidence="3" id="KW-0804">Transcription</keyword>
<dbReference type="InterPro" id="IPR029016">
    <property type="entry name" value="GAF-like_dom_sf"/>
</dbReference>
<evidence type="ECO:0000256" key="3">
    <source>
        <dbReference type="ARBA" id="ARBA00023163"/>
    </source>
</evidence>
<dbReference type="InterPro" id="IPR014757">
    <property type="entry name" value="Tscrpt_reg_IclR_C"/>
</dbReference>
<dbReference type="SUPFAM" id="SSF55781">
    <property type="entry name" value="GAF domain-like"/>
    <property type="match status" value="1"/>
</dbReference>
<protein>
    <submittedName>
        <fullName evidence="6">IclR family transcriptional regulator</fullName>
    </submittedName>
</protein>
<evidence type="ECO:0000256" key="2">
    <source>
        <dbReference type="ARBA" id="ARBA00023125"/>
    </source>
</evidence>
<keyword evidence="7" id="KW-1185">Reference proteome</keyword>
<proteinExistence type="predicted"/>
<dbReference type="PANTHER" id="PTHR30136:SF35">
    <property type="entry name" value="HTH-TYPE TRANSCRIPTIONAL REGULATOR RV1719"/>
    <property type="match status" value="1"/>
</dbReference>
<sequence length="258" mass="29119">MGKEAPETIKMIEHALKVLDILRERNQKLGANELAKICEINPSTAFRILKTLEADGWVYQCSDKSYIIGEKISFALEKDNFYLAAKEISAFTMQKYTEKYNHAMNLIVRDGSSCYIIQQSRTRNLIDYVPPMYSELPFYACAGGKILLAQLPIHLIDLIINSVEMVPFTQHTITDPDEFWKQLRTVAAQGYAFDDKESSVNGSCIAVPVYDHSGNTIAALSFSGFISVENPEDLLVYLPPLKEASAEITDNLFKCWKK</sequence>
<name>A0ABS8FUE6_9FIRM</name>
<evidence type="ECO:0000256" key="1">
    <source>
        <dbReference type="ARBA" id="ARBA00023015"/>
    </source>
</evidence>
<accession>A0ABS8FUE6</accession>
<dbReference type="EMBL" id="JAJEQX010000005">
    <property type="protein sequence ID" value="MCC2253598.1"/>
    <property type="molecule type" value="Genomic_DNA"/>
</dbReference>
<dbReference type="Gene3D" id="3.30.450.40">
    <property type="match status" value="1"/>
</dbReference>
<dbReference type="InterPro" id="IPR050707">
    <property type="entry name" value="HTH_MetabolicPath_Reg"/>
</dbReference>
<dbReference type="SUPFAM" id="SSF46785">
    <property type="entry name" value="Winged helix' DNA-binding domain"/>
    <property type="match status" value="1"/>
</dbReference>
<dbReference type="Proteomes" id="UP001198151">
    <property type="component" value="Unassembled WGS sequence"/>
</dbReference>
<dbReference type="PANTHER" id="PTHR30136">
    <property type="entry name" value="HELIX-TURN-HELIX TRANSCRIPTIONAL REGULATOR, ICLR FAMILY"/>
    <property type="match status" value="1"/>
</dbReference>
<evidence type="ECO:0000259" key="5">
    <source>
        <dbReference type="PROSITE" id="PS51078"/>
    </source>
</evidence>
<gene>
    <name evidence="6" type="ORF">LKD70_03955</name>
</gene>
<feature type="domain" description="HTH iclR-type" evidence="4">
    <location>
        <begin position="9"/>
        <end position="70"/>
    </location>
</feature>
<reference evidence="6 7" key="1">
    <citation type="submission" date="2021-10" db="EMBL/GenBank/DDBJ databases">
        <title>Anaerobic single-cell dispensing facilitates the cultivation of human gut bacteria.</title>
        <authorList>
            <person name="Afrizal A."/>
        </authorList>
    </citation>
    <scope>NUCLEOTIDE SEQUENCE [LARGE SCALE GENOMIC DNA]</scope>
    <source>
        <strain evidence="6 7">CLA-AA-H200</strain>
    </source>
</reference>
<evidence type="ECO:0000259" key="4">
    <source>
        <dbReference type="PROSITE" id="PS51077"/>
    </source>
</evidence>
<dbReference type="PROSITE" id="PS51078">
    <property type="entry name" value="ICLR_ED"/>
    <property type="match status" value="1"/>
</dbReference>
<evidence type="ECO:0000313" key="6">
    <source>
        <dbReference type="EMBL" id="MCC2253598.1"/>
    </source>
</evidence>